<protein>
    <submittedName>
        <fullName evidence="1">Uncharacterized protein</fullName>
    </submittedName>
</protein>
<evidence type="ECO:0000313" key="2">
    <source>
        <dbReference type="Proteomes" id="UP000245938"/>
    </source>
</evidence>
<dbReference type="Proteomes" id="UP000245938">
    <property type="component" value="Unassembled WGS sequence"/>
</dbReference>
<proteinExistence type="predicted"/>
<dbReference type="AlphaFoldDB" id="A0A2U3AFS7"/>
<reference evidence="1 2" key="1">
    <citation type="submission" date="2018-05" db="EMBL/GenBank/DDBJ databases">
        <title>Kurthia sibirica genome sequence.</title>
        <authorList>
            <person name="Maclea K.S."/>
            <person name="Goen A.E."/>
        </authorList>
    </citation>
    <scope>NUCLEOTIDE SEQUENCE [LARGE SCALE GENOMIC DNA]</scope>
    <source>
        <strain evidence="1 2">ATCC 49154</strain>
    </source>
</reference>
<comment type="caution">
    <text evidence="1">The sequence shown here is derived from an EMBL/GenBank/DDBJ whole genome shotgun (WGS) entry which is preliminary data.</text>
</comment>
<accession>A0A2U3AFS7</accession>
<gene>
    <name evidence="1" type="ORF">DEX24_16215</name>
</gene>
<organism evidence="1 2">
    <name type="scientific">Kurthia sibirica</name>
    <dbReference type="NCBI Taxonomy" id="202750"/>
    <lineage>
        <taxon>Bacteria</taxon>
        <taxon>Bacillati</taxon>
        <taxon>Bacillota</taxon>
        <taxon>Bacilli</taxon>
        <taxon>Bacillales</taxon>
        <taxon>Caryophanaceae</taxon>
        <taxon>Kurthia</taxon>
    </lineage>
</organism>
<evidence type="ECO:0000313" key="1">
    <source>
        <dbReference type="EMBL" id="PWI23375.1"/>
    </source>
</evidence>
<sequence>MSLKEITSKVMTALTDDITYTIAKSYTRKSDVVELTTDIIEGYSYASEELTFGHLSVEEYLMSQLKAANLTRKWNFYDSESVANNDGYYWFDECDLWIKLYS</sequence>
<dbReference type="RefSeq" id="WP_109307429.1">
    <property type="nucleotide sequence ID" value="NZ_BJUF01000074.1"/>
</dbReference>
<keyword evidence="2" id="KW-1185">Reference proteome</keyword>
<dbReference type="EMBL" id="QFVR01000036">
    <property type="protein sequence ID" value="PWI23375.1"/>
    <property type="molecule type" value="Genomic_DNA"/>
</dbReference>
<name>A0A2U3AFS7_9BACL</name>